<sequence length="72" mass="7510">MSRYCNTKSLWADLTGSSTPVPISSSHDGLGLALGDTVSACLGVCESLQPGQSILHVQSGCRLERFTSARGV</sequence>
<name>A0AAE1CZ22_9GAST</name>
<comment type="caution">
    <text evidence="1">The sequence shown here is derived from an EMBL/GenBank/DDBJ whole genome shotgun (WGS) entry which is preliminary data.</text>
</comment>
<reference evidence="1" key="1">
    <citation type="journal article" date="2023" name="G3 (Bethesda)">
        <title>A reference genome for the long-term kleptoplast-retaining sea slug Elysia crispata morphotype clarki.</title>
        <authorList>
            <person name="Eastman K.E."/>
            <person name="Pendleton A.L."/>
            <person name="Shaikh M.A."/>
            <person name="Suttiyut T."/>
            <person name="Ogas R."/>
            <person name="Tomko P."/>
            <person name="Gavelis G."/>
            <person name="Widhalm J.R."/>
            <person name="Wisecaver J.H."/>
        </authorList>
    </citation>
    <scope>NUCLEOTIDE SEQUENCE</scope>
    <source>
        <strain evidence="1">ECLA1</strain>
    </source>
</reference>
<gene>
    <name evidence="1" type="ORF">RRG08_014668</name>
</gene>
<dbReference type="AlphaFoldDB" id="A0AAE1CZ22"/>
<protein>
    <submittedName>
        <fullName evidence="1">Uncharacterized protein</fullName>
    </submittedName>
</protein>
<proteinExistence type="predicted"/>
<accession>A0AAE1CZ22</accession>
<evidence type="ECO:0000313" key="2">
    <source>
        <dbReference type="Proteomes" id="UP001283361"/>
    </source>
</evidence>
<dbReference type="Proteomes" id="UP001283361">
    <property type="component" value="Unassembled WGS sequence"/>
</dbReference>
<evidence type="ECO:0000313" key="1">
    <source>
        <dbReference type="EMBL" id="KAK3746194.1"/>
    </source>
</evidence>
<organism evidence="1 2">
    <name type="scientific">Elysia crispata</name>
    <name type="common">lettuce slug</name>
    <dbReference type="NCBI Taxonomy" id="231223"/>
    <lineage>
        <taxon>Eukaryota</taxon>
        <taxon>Metazoa</taxon>
        <taxon>Spiralia</taxon>
        <taxon>Lophotrochozoa</taxon>
        <taxon>Mollusca</taxon>
        <taxon>Gastropoda</taxon>
        <taxon>Heterobranchia</taxon>
        <taxon>Euthyneura</taxon>
        <taxon>Panpulmonata</taxon>
        <taxon>Sacoglossa</taxon>
        <taxon>Placobranchoidea</taxon>
        <taxon>Plakobranchidae</taxon>
        <taxon>Elysia</taxon>
    </lineage>
</organism>
<keyword evidence="2" id="KW-1185">Reference proteome</keyword>
<dbReference type="EMBL" id="JAWDGP010006162">
    <property type="protein sequence ID" value="KAK3746194.1"/>
    <property type="molecule type" value="Genomic_DNA"/>
</dbReference>